<dbReference type="AlphaFoldDB" id="M5PTD3"/>
<name>M5PTD3_DESAF</name>
<evidence type="ECO:0000256" key="1">
    <source>
        <dbReference type="SAM" id="Phobius"/>
    </source>
</evidence>
<evidence type="ECO:0000313" key="2">
    <source>
        <dbReference type="EMBL" id="EMG37305.1"/>
    </source>
</evidence>
<feature type="transmembrane region" description="Helical" evidence="1">
    <location>
        <begin position="17"/>
        <end position="36"/>
    </location>
</feature>
<dbReference type="InterPro" id="IPR054911">
    <property type="entry name" value="sulf_resp_HmcD"/>
</dbReference>
<evidence type="ECO:0000313" key="3">
    <source>
        <dbReference type="Proteomes" id="UP000011922"/>
    </source>
</evidence>
<gene>
    <name evidence="2" type="ORF">PCS_01816</name>
</gene>
<keyword evidence="1" id="KW-0812">Transmembrane</keyword>
<dbReference type="PATRIC" id="fig|1262666.3.peg.1839"/>
<keyword evidence="1" id="KW-1133">Transmembrane helix</keyword>
<keyword evidence="1" id="KW-0472">Membrane</keyword>
<proteinExistence type="predicted"/>
<organism evidence="2 3">
    <name type="scientific">Desulfocurvibacter africanus PCS</name>
    <dbReference type="NCBI Taxonomy" id="1262666"/>
    <lineage>
        <taxon>Bacteria</taxon>
        <taxon>Pseudomonadati</taxon>
        <taxon>Thermodesulfobacteriota</taxon>
        <taxon>Desulfovibrionia</taxon>
        <taxon>Desulfovibrionales</taxon>
        <taxon>Desulfovibrionaceae</taxon>
        <taxon>Desulfocurvibacter</taxon>
    </lineage>
</organism>
<dbReference type="RefSeq" id="WP_005986359.1">
    <property type="nucleotide sequence ID" value="NZ_AOSV01000019.1"/>
</dbReference>
<dbReference type="Proteomes" id="UP000011922">
    <property type="component" value="Unassembled WGS sequence"/>
</dbReference>
<dbReference type="NCBIfam" id="NF045712">
    <property type="entry name" value="sulf_resp_HmcD"/>
    <property type="match status" value="1"/>
</dbReference>
<dbReference type="EMBL" id="AOSV01000019">
    <property type="protein sequence ID" value="EMG37305.1"/>
    <property type="molecule type" value="Genomic_DNA"/>
</dbReference>
<protein>
    <submittedName>
        <fullName evidence="2">Uncharacterized protein</fullName>
    </submittedName>
</protein>
<accession>M5PTD3</accession>
<reference evidence="2 3" key="1">
    <citation type="journal article" date="2013" name="Genome Announc.">
        <title>Draft Genome Sequence for Desulfovibrio africanus Strain PCS.</title>
        <authorList>
            <person name="Brown S.D."/>
            <person name="Utturkar S.M."/>
            <person name="Arkin A.P."/>
            <person name="Deutschbauer A.M."/>
            <person name="Elias D.A."/>
            <person name="Hazen T.C."/>
            <person name="Chakraborty R."/>
        </authorList>
    </citation>
    <scope>NUCLEOTIDE SEQUENCE [LARGE SCALE GENOMIC DNA]</scope>
    <source>
        <strain evidence="2 3">PCS</strain>
    </source>
</reference>
<comment type="caution">
    <text evidence="2">The sequence shown here is derived from an EMBL/GenBank/DDBJ whole genome shotgun (WGS) entry which is preliminary data.</text>
</comment>
<sequence>MESIFYTLQDHMTFTKGTIYVLMVLILAGFVAYWTFLSGREEEEPGTSTHHHEG</sequence>